<protein>
    <submittedName>
        <fullName evidence="2">Uncharacterized protein</fullName>
    </submittedName>
</protein>
<accession>A0A9X4RHF8</accession>
<evidence type="ECO:0000313" key="2">
    <source>
        <dbReference type="EMBL" id="MDG3493965.1"/>
    </source>
</evidence>
<reference evidence="2" key="1">
    <citation type="submission" date="2019-05" db="EMBL/GenBank/DDBJ databases">
        <title>Whole genome sequencing of Pseudanabaena catenata USMAC16.</title>
        <authorList>
            <person name="Khan Z."/>
            <person name="Omar W.M."/>
            <person name="Convey P."/>
            <person name="Merican F."/>
            <person name="Najimudin N."/>
        </authorList>
    </citation>
    <scope>NUCLEOTIDE SEQUENCE</scope>
    <source>
        <strain evidence="2">USMAC16</strain>
    </source>
</reference>
<feature type="region of interest" description="Disordered" evidence="1">
    <location>
        <begin position="22"/>
        <end position="48"/>
    </location>
</feature>
<organism evidence="2 3">
    <name type="scientific">Pseudanabaena catenata USMAC16</name>
    <dbReference type="NCBI Taxonomy" id="1855837"/>
    <lineage>
        <taxon>Bacteria</taxon>
        <taxon>Bacillati</taxon>
        <taxon>Cyanobacteriota</taxon>
        <taxon>Cyanophyceae</taxon>
        <taxon>Pseudanabaenales</taxon>
        <taxon>Pseudanabaenaceae</taxon>
        <taxon>Pseudanabaena</taxon>
    </lineage>
</organism>
<comment type="caution">
    <text evidence="2">The sequence shown here is derived from an EMBL/GenBank/DDBJ whole genome shotgun (WGS) entry which is preliminary data.</text>
</comment>
<dbReference type="RefSeq" id="WP_158467613.1">
    <property type="nucleotide sequence ID" value="NZ_VBTY01000028.1"/>
</dbReference>
<dbReference type="Proteomes" id="UP001152872">
    <property type="component" value="Unassembled WGS sequence"/>
</dbReference>
<gene>
    <name evidence="2" type="ORF">FEV09_05280</name>
</gene>
<dbReference type="AlphaFoldDB" id="A0A9X4RHF8"/>
<sequence length="48" mass="5512">MPLISSKSDRLKYPYFHKQAIAPQQTNNIKHRSPKISTLSPHKRSPLA</sequence>
<keyword evidence="3" id="KW-1185">Reference proteome</keyword>
<proteinExistence type="predicted"/>
<evidence type="ECO:0000256" key="1">
    <source>
        <dbReference type="SAM" id="MobiDB-lite"/>
    </source>
</evidence>
<dbReference type="EMBL" id="VBTY01000028">
    <property type="protein sequence ID" value="MDG3493965.1"/>
    <property type="molecule type" value="Genomic_DNA"/>
</dbReference>
<name>A0A9X4RHF8_9CYAN</name>
<evidence type="ECO:0000313" key="3">
    <source>
        <dbReference type="Proteomes" id="UP001152872"/>
    </source>
</evidence>